<sequence length="76" mass="9063">MKKEEDKHINEFTNEFDELVAKGKMNINSLEQLMVDNVENYKKDLHKHVEEILSTHINEKELIIKKNENGKKRDIN</sequence>
<dbReference type="EMBL" id="DVHC01000006">
    <property type="protein sequence ID" value="HIR58490.1"/>
    <property type="molecule type" value="Genomic_DNA"/>
</dbReference>
<proteinExistence type="predicted"/>
<name>A0A9D1DT22_9FIRM</name>
<organism evidence="1 2">
    <name type="scientific">Candidatus Onthousia excrementipullorum</name>
    <dbReference type="NCBI Taxonomy" id="2840884"/>
    <lineage>
        <taxon>Bacteria</taxon>
        <taxon>Bacillati</taxon>
        <taxon>Bacillota</taxon>
        <taxon>Bacilli</taxon>
        <taxon>Candidatus Onthousia</taxon>
    </lineage>
</organism>
<evidence type="ECO:0000313" key="2">
    <source>
        <dbReference type="Proteomes" id="UP000824232"/>
    </source>
</evidence>
<evidence type="ECO:0000313" key="1">
    <source>
        <dbReference type="EMBL" id="HIR58490.1"/>
    </source>
</evidence>
<dbReference type="AlphaFoldDB" id="A0A9D1DT22"/>
<comment type="caution">
    <text evidence="1">The sequence shown here is derived from an EMBL/GenBank/DDBJ whole genome shotgun (WGS) entry which is preliminary data.</text>
</comment>
<accession>A0A9D1DT22</accession>
<gene>
    <name evidence="1" type="ORF">IAB38_00405</name>
</gene>
<dbReference type="Proteomes" id="UP000824232">
    <property type="component" value="Unassembled WGS sequence"/>
</dbReference>
<protein>
    <submittedName>
        <fullName evidence="1">Uncharacterized protein</fullName>
    </submittedName>
</protein>
<reference evidence="1" key="1">
    <citation type="submission" date="2020-10" db="EMBL/GenBank/DDBJ databases">
        <authorList>
            <person name="Gilroy R."/>
        </authorList>
    </citation>
    <scope>NUCLEOTIDE SEQUENCE</scope>
    <source>
        <strain evidence="1">CHK184-20233</strain>
    </source>
</reference>
<reference evidence="1" key="2">
    <citation type="journal article" date="2021" name="PeerJ">
        <title>Extensive microbial diversity within the chicken gut microbiome revealed by metagenomics and culture.</title>
        <authorList>
            <person name="Gilroy R."/>
            <person name="Ravi A."/>
            <person name="Getino M."/>
            <person name="Pursley I."/>
            <person name="Horton D.L."/>
            <person name="Alikhan N.F."/>
            <person name="Baker D."/>
            <person name="Gharbi K."/>
            <person name="Hall N."/>
            <person name="Watson M."/>
            <person name="Adriaenssens E.M."/>
            <person name="Foster-Nyarko E."/>
            <person name="Jarju S."/>
            <person name="Secka A."/>
            <person name="Antonio M."/>
            <person name="Oren A."/>
            <person name="Chaudhuri R.R."/>
            <person name="La Ragione R."/>
            <person name="Hildebrand F."/>
            <person name="Pallen M.J."/>
        </authorList>
    </citation>
    <scope>NUCLEOTIDE SEQUENCE</scope>
    <source>
        <strain evidence="1">CHK184-20233</strain>
    </source>
</reference>